<keyword evidence="2" id="KW-1133">Transmembrane helix</keyword>
<comment type="caution">
    <text evidence="3">The sequence shown here is derived from an EMBL/GenBank/DDBJ whole genome shotgun (WGS) entry which is preliminary data.</text>
</comment>
<proteinExistence type="predicted"/>
<protein>
    <submittedName>
        <fullName evidence="3">Lipase family protein</fullName>
    </submittedName>
</protein>
<dbReference type="Gene3D" id="3.40.50.1820">
    <property type="entry name" value="alpha/beta hydrolase"/>
    <property type="match status" value="1"/>
</dbReference>
<keyword evidence="2" id="KW-0472">Membrane</keyword>
<dbReference type="EMBL" id="JBHSXX010000001">
    <property type="protein sequence ID" value="MFC6866103.1"/>
    <property type="molecule type" value="Genomic_DNA"/>
</dbReference>
<reference evidence="4" key="1">
    <citation type="journal article" date="2019" name="Int. J. Syst. Evol. Microbiol.">
        <title>The Global Catalogue of Microorganisms (GCM) 10K type strain sequencing project: providing services to taxonomists for standard genome sequencing and annotation.</title>
        <authorList>
            <consortium name="The Broad Institute Genomics Platform"/>
            <consortium name="The Broad Institute Genome Sequencing Center for Infectious Disease"/>
            <person name="Wu L."/>
            <person name="Ma J."/>
        </authorList>
    </citation>
    <scope>NUCLEOTIDE SEQUENCE [LARGE SCALE GENOMIC DNA]</scope>
    <source>
        <strain evidence="4">KCTC 32255</strain>
    </source>
</reference>
<feature type="region of interest" description="Disordered" evidence="1">
    <location>
        <begin position="1"/>
        <end position="27"/>
    </location>
</feature>
<gene>
    <name evidence="3" type="ORF">ACFQGD_02995</name>
</gene>
<feature type="transmembrane region" description="Helical" evidence="2">
    <location>
        <begin position="36"/>
        <end position="58"/>
    </location>
</feature>
<dbReference type="PANTHER" id="PTHR34853:SF1">
    <property type="entry name" value="LIPASE 5"/>
    <property type="match status" value="1"/>
</dbReference>
<dbReference type="Pfam" id="PF03583">
    <property type="entry name" value="LIP"/>
    <property type="match status" value="1"/>
</dbReference>
<accession>A0ABW2BV89</accession>
<name>A0ABW2BV89_9PSEU</name>
<dbReference type="Gene3D" id="1.10.260.130">
    <property type="match status" value="1"/>
</dbReference>
<evidence type="ECO:0000256" key="1">
    <source>
        <dbReference type="SAM" id="MobiDB-lite"/>
    </source>
</evidence>
<dbReference type="SUPFAM" id="SSF53474">
    <property type="entry name" value="alpha/beta-Hydrolases"/>
    <property type="match status" value="1"/>
</dbReference>
<keyword evidence="4" id="KW-1185">Reference proteome</keyword>
<dbReference type="InterPro" id="IPR005152">
    <property type="entry name" value="Lipase_secreted"/>
</dbReference>
<dbReference type="InterPro" id="IPR029058">
    <property type="entry name" value="AB_hydrolase_fold"/>
</dbReference>
<evidence type="ECO:0000313" key="3">
    <source>
        <dbReference type="EMBL" id="MFC6866103.1"/>
    </source>
</evidence>
<dbReference type="PANTHER" id="PTHR34853">
    <property type="match status" value="1"/>
</dbReference>
<organism evidence="3 4">
    <name type="scientific">Haloechinothrix salitolerans</name>
    <dbReference type="NCBI Taxonomy" id="926830"/>
    <lineage>
        <taxon>Bacteria</taxon>
        <taxon>Bacillati</taxon>
        <taxon>Actinomycetota</taxon>
        <taxon>Actinomycetes</taxon>
        <taxon>Pseudonocardiales</taxon>
        <taxon>Pseudonocardiaceae</taxon>
        <taxon>Haloechinothrix</taxon>
    </lineage>
</organism>
<sequence length="456" mass="47461">MTAENTRAGTRDGAWTPRLGGSHGGWRVGRQRTSKALLTVGATVALLTGAITTAASAATPTASAVTPAHAAHVLQAAAQQFPPPQDDPFYTPPDPIPDVEPGTVFRSRQIDVSDNGFSVPVNAWQVLYRSTSATFEPNAVSGTVIVPQEAWTGDGERPLVSYAVGTHGLGPECAPSYKLATGSEQEFSLFSQALNRGWAVVVTDYEGLGTPGPHTYVAGRSLGHAQLDAARAAAELPEAGLSDATQVGFWGYSEGGFSTAWASQRAADYAPELNVAGAAVGAAPADMEAMANLHDGGPASGLVLAAAVGLARAYPDAPFEEILTDEGKEMAAEISTQCVEEFSVRYAFRSLSSYTTVDDPMSLPEWQKVLDDIELGNTTPKAPAMIYHSPTDELVTFDQAITLNEAWCAGGGTVQFQPAVVGDHVLGAITGAPLAVDYLGGRFSGQQPPNTCATAP</sequence>
<evidence type="ECO:0000313" key="4">
    <source>
        <dbReference type="Proteomes" id="UP001596337"/>
    </source>
</evidence>
<dbReference type="PIRSF" id="PIRSF029171">
    <property type="entry name" value="Esterase_LipA"/>
    <property type="match status" value="1"/>
</dbReference>
<keyword evidence="2" id="KW-0812">Transmembrane</keyword>
<evidence type="ECO:0000256" key="2">
    <source>
        <dbReference type="SAM" id="Phobius"/>
    </source>
</evidence>
<dbReference type="Proteomes" id="UP001596337">
    <property type="component" value="Unassembled WGS sequence"/>
</dbReference>
<dbReference type="RefSeq" id="WP_345407061.1">
    <property type="nucleotide sequence ID" value="NZ_BAABLA010000123.1"/>
</dbReference>